<dbReference type="GO" id="GO:0140664">
    <property type="term" value="F:ATP-dependent DNA damage sensor activity"/>
    <property type="evidence" value="ECO:0007669"/>
    <property type="project" value="InterPro"/>
</dbReference>
<evidence type="ECO:0000256" key="2">
    <source>
        <dbReference type="ARBA" id="ARBA00022840"/>
    </source>
</evidence>
<reference evidence="5 6" key="1">
    <citation type="submission" date="2019-02" db="EMBL/GenBank/DDBJ databases">
        <title>Pedobacter sp. RP-3-8 sp. nov., isolated from Arctic soil.</title>
        <authorList>
            <person name="Dahal R.H."/>
        </authorList>
    </citation>
    <scope>NUCLEOTIDE SEQUENCE [LARGE SCALE GENOMIC DNA]</scope>
    <source>
        <strain evidence="5 6">RP-3-8</strain>
    </source>
</reference>
<gene>
    <name evidence="5" type="ORF">EZ444_02175</name>
</gene>
<dbReference type="InterPro" id="IPR000432">
    <property type="entry name" value="DNA_mismatch_repair_MutS_C"/>
</dbReference>
<dbReference type="Pfam" id="PF00488">
    <property type="entry name" value="MutS_V"/>
    <property type="match status" value="1"/>
</dbReference>
<dbReference type="RefSeq" id="WP_131606772.1">
    <property type="nucleotide sequence ID" value="NZ_SJSM01000001.1"/>
</dbReference>
<dbReference type="SUPFAM" id="SSF48334">
    <property type="entry name" value="DNA repair protein MutS, domain III"/>
    <property type="match status" value="1"/>
</dbReference>
<dbReference type="Proteomes" id="UP000291117">
    <property type="component" value="Unassembled WGS sequence"/>
</dbReference>
<dbReference type="GO" id="GO:0006298">
    <property type="term" value="P:mismatch repair"/>
    <property type="evidence" value="ECO:0007669"/>
    <property type="project" value="InterPro"/>
</dbReference>
<dbReference type="Gene3D" id="1.10.1420.10">
    <property type="match status" value="1"/>
</dbReference>
<dbReference type="OrthoDB" id="1097361at2"/>
<dbReference type="EMBL" id="SJSM01000001">
    <property type="protein sequence ID" value="TCC99503.1"/>
    <property type="molecule type" value="Genomic_DNA"/>
</dbReference>
<dbReference type="InterPro" id="IPR045076">
    <property type="entry name" value="MutS"/>
</dbReference>
<comment type="caution">
    <text evidence="5">The sequence shown here is derived from an EMBL/GenBank/DDBJ whole genome shotgun (WGS) entry which is preliminary data.</text>
</comment>
<dbReference type="Gene3D" id="3.40.50.300">
    <property type="entry name" value="P-loop containing nucleotide triphosphate hydrolases"/>
    <property type="match status" value="1"/>
</dbReference>
<protein>
    <submittedName>
        <fullName evidence="5">DNA mismatch repair protein</fullName>
    </submittedName>
</protein>
<dbReference type="AlphaFoldDB" id="A0A4R0NJM2"/>
<dbReference type="InterPro" id="IPR036187">
    <property type="entry name" value="DNA_mismatch_repair_MutS_sf"/>
</dbReference>
<evidence type="ECO:0000259" key="4">
    <source>
        <dbReference type="SMART" id="SM00534"/>
    </source>
</evidence>
<feature type="domain" description="DNA mismatch repair proteins mutS family" evidence="4">
    <location>
        <begin position="259"/>
        <end position="444"/>
    </location>
</feature>
<dbReference type="GO" id="GO:0005524">
    <property type="term" value="F:ATP binding"/>
    <property type="evidence" value="ECO:0007669"/>
    <property type="project" value="UniProtKB-KW"/>
</dbReference>
<dbReference type="PANTHER" id="PTHR11361:SF99">
    <property type="entry name" value="DNA MISMATCH REPAIR PROTEIN"/>
    <property type="match status" value="1"/>
</dbReference>
<dbReference type="GO" id="GO:0030983">
    <property type="term" value="F:mismatched DNA binding"/>
    <property type="evidence" value="ECO:0007669"/>
    <property type="project" value="InterPro"/>
</dbReference>
<evidence type="ECO:0000313" key="6">
    <source>
        <dbReference type="Proteomes" id="UP000291117"/>
    </source>
</evidence>
<dbReference type="InterPro" id="IPR027417">
    <property type="entry name" value="P-loop_NTPase"/>
</dbReference>
<evidence type="ECO:0000256" key="1">
    <source>
        <dbReference type="ARBA" id="ARBA00022741"/>
    </source>
</evidence>
<dbReference type="SMART" id="SM00534">
    <property type="entry name" value="MUTSac"/>
    <property type="match status" value="1"/>
</dbReference>
<proteinExistence type="predicted"/>
<accession>A0A4R0NJM2</accession>
<dbReference type="Pfam" id="PF05192">
    <property type="entry name" value="MutS_III"/>
    <property type="match status" value="1"/>
</dbReference>
<name>A0A4R0NJM2_9SPHI</name>
<dbReference type="SUPFAM" id="SSF52540">
    <property type="entry name" value="P-loop containing nucleoside triphosphate hydrolases"/>
    <property type="match status" value="1"/>
</dbReference>
<evidence type="ECO:0000313" key="5">
    <source>
        <dbReference type="EMBL" id="TCC99503.1"/>
    </source>
</evidence>
<dbReference type="PANTHER" id="PTHR11361">
    <property type="entry name" value="DNA MISMATCH REPAIR PROTEIN MUTS FAMILY MEMBER"/>
    <property type="match status" value="1"/>
</dbReference>
<keyword evidence="1" id="KW-0547">Nucleotide-binding</keyword>
<keyword evidence="3" id="KW-0238">DNA-binding</keyword>
<keyword evidence="2" id="KW-0067">ATP-binding</keyword>
<sequence length="453" mass="51528">MSLATDKQTLKDFSIFENKGKDSVYQLFNHTSTGKGAELLEQMFRQPLSDRQQINERIGIFKFFESEKASFPFQGNLFELVEAYLDNTDTRTLYSAQDNTIVRRLQDLLGGHDHAYRVLYGGVISFINILQVLRDFIAGISVAAAGSSYARESKLIEELLAEADFQPFLMERKKGRLSFLKVIAHDKKLRFLNRDKIRKLLHYIYKIDVYIAVAKAANENHFNFPEALDKDSLTVKLKGFAHPLLSNAIPYDLEINPDSNIIFLTGANMAGKSTFMKALGITMYLAHMGFPVSAASMQFSVMDGIYSTINLPDNLSMGYSHFYAEVLRIKKMAHELSTGKNLFIIFDELFRGTNVKDAYEATIALTEAFSEKRNCKFVISTHIVEAGEVLKERRENINFLFLPTKMEGSKPVYTYKLEPGITEDRHGMLIINNEGILELLEKRENGILKHMES</sequence>
<organism evidence="5 6">
    <name type="scientific">Pedobacter hiemivivus</name>
    <dbReference type="NCBI Taxonomy" id="2530454"/>
    <lineage>
        <taxon>Bacteria</taxon>
        <taxon>Pseudomonadati</taxon>
        <taxon>Bacteroidota</taxon>
        <taxon>Sphingobacteriia</taxon>
        <taxon>Sphingobacteriales</taxon>
        <taxon>Sphingobacteriaceae</taxon>
        <taxon>Pedobacter</taxon>
    </lineage>
</organism>
<evidence type="ECO:0000256" key="3">
    <source>
        <dbReference type="ARBA" id="ARBA00023125"/>
    </source>
</evidence>
<dbReference type="InterPro" id="IPR007696">
    <property type="entry name" value="DNA_mismatch_repair_MutS_core"/>
</dbReference>
<keyword evidence="6" id="KW-1185">Reference proteome</keyword>